<keyword evidence="12" id="KW-1185">Reference proteome</keyword>
<evidence type="ECO:0000259" key="10">
    <source>
        <dbReference type="Pfam" id="PF04290"/>
    </source>
</evidence>
<evidence type="ECO:0000256" key="2">
    <source>
        <dbReference type="ARBA" id="ARBA00022448"/>
    </source>
</evidence>
<evidence type="ECO:0000256" key="1">
    <source>
        <dbReference type="ARBA" id="ARBA00004429"/>
    </source>
</evidence>
<comment type="subunit">
    <text evidence="9">The complex comprises the extracytoplasmic solute receptor protein and the two transmembrane proteins.</text>
</comment>
<dbReference type="PANTHER" id="PTHR35011:SF2">
    <property type="entry name" value="2,3-DIKETO-L-GULONATE TRAP TRANSPORTER SMALL PERMEASE PROTEIN YIAM"/>
    <property type="match status" value="1"/>
</dbReference>
<feature type="transmembrane region" description="Helical" evidence="9">
    <location>
        <begin position="146"/>
        <end position="168"/>
    </location>
</feature>
<feature type="transmembrane region" description="Helical" evidence="9">
    <location>
        <begin position="12"/>
        <end position="34"/>
    </location>
</feature>
<evidence type="ECO:0000256" key="8">
    <source>
        <dbReference type="ARBA" id="ARBA00038436"/>
    </source>
</evidence>
<keyword evidence="7 9" id="KW-0472">Membrane</keyword>
<keyword evidence="6 9" id="KW-1133">Transmembrane helix</keyword>
<evidence type="ECO:0000313" key="11">
    <source>
        <dbReference type="EMBL" id="GEK45797.1"/>
    </source>
</evidence>
<evidence type="ECO:0000256" key="3">
    <source>
        <dbReference type="ARBA" id="ARBA00022475"/>
    </source>
</evidence>
<comment type="function">
    <text evidence="9">Part of the tripartite ATP-independent periplasmic (TRAP) transport system.</text>
</comment>
<dbReference type="OrthoDB" id="4964541at2"/>
<comment type="caution">
    <text evidence="11">The sequence shown here is derived from an EMBL/GenBank/DDBJ whole genome shotgun (WGS) entry which is preliminary data.</text>
</comment>
<dbReference type="Pfam" id="PF04290">
    <property type="entry name" value="DctQ"/>
    <property type="match status" value="1"/>
</dbReference>
<keyword evidence="4 9" id="KW-0997">Cell inner membrane</keyword>
<dbReference type="RefSeq" id="WP_146800737.1">
    <property type="nucleotide sequence ID" value="NZ_BJUK01000001.1"/>
</dbReference>
<accession>A0A510X4U1</accession>
<dbReference type="InterPro" id="IPR055348">
    <property type="entry name" value="DctQ"/>
</dbReference>
<comment type="subcellular location">
    <subcellularLocation>
        <location evidence="1 9">Cell inner membrane</location>
        <topology evidence="1 9">Multi-pass membrane protein</topology>
    </subcellularLocation>
</comment>
<evidence type="ECO:0000256" key="6">
    <source>
        <dbReference type="ARBA" id="ARBA00022989"/>
    </source>
</evidence>
<dbReference type="InterPro" id="IPR007387">
    <property type="entry name" value="TRAP_DctQ"/>
</dbReference>
<dbReference type="GO" id="GO:0015740">
    <property type="term" value="P:C4-dicarboxylate transport"/>
    <property type="evidence" value="ECO:0007669"/>
    <property type="project" value="TreeGrafter"/>
</dbReference>
<protein>
    <recommendedName>
        <fullName evidence="9">TRAP transporter small permease protein</fullName>
    </recommendedName>
</protein>
<gene>
    <name evidence="11" type="ORF">HPA02_00800</name>
</gene>
<dbReference type="AlphaFoldDB" id="A0A510X4U1"/>
<dbReference type="GO" id="GO:0005886">
    <property type="term" value="C:plasma membrane"/>
    <property type="evidence" value="ECO:0007669"/>
    <property type="project" value="UniProtKB-SubCell"/>
</dbReference>
<evidence type="ECO:0000313" key="12">
    <source>
        <dbReference type="Proteomes" id="UP000321275"/>
    </source>
</evidence>
<keyword evidence="5 9" id="KW-0812">Transmembrane</keyword>
<evidence type="ECO:0000256" key="5">
    <source>
        <dbReference type="ARBA" id="ARBA00022692"/>
    </source>
</evidence>
<dbReference type="EMBL" id="BJUK01000001">
    <property type="protein sequence ID" value="GEK45797.1"/>
    <property type="molecule type" value="Genomic_DNA"/>
</dbReference>
<sequence length="182" mass="20109">MLKQFSQGLARVEIVVAALLAALITGLILLNILTRALGTPLYWVNELAIHAMVWMTFLTTSVVLKRREGVAVTLLLDALPACPQAIVRALVDAVILGFAGLLLWLCWRWYDPVALWEAGFDIGAFQGETFNFIYSERTSTLGLPKFWSWLCLPLFSASLGVHGLVNLIDSLKGLAARQRRLA</sequence>
<feature type="transmembrane region" description="Helical" evidence="9">
    <location>
        <begin position="85"/>
        <end position="110"/>
    </location>
</feature>
<feature type="transmembrane region" description="Helical" evidence="9">
    <location>
        <begin position="40"/>
        <end position="64"/>
    </location>
</feature>
<reference evidence="11 12" key="1">
    <citation type="submission" date="2019-07" db="EMBL/GenBank/DDBJ databases">
        <title>Whole genome shotgun sequence of Halomonas pacifica NBRC 102220.</title>
        <authorList>
            <person name="Hosoyama A."/>
            <person name="Uohara A."/>
            <person name="Ohji S."/>
            <person name="Ichikawa N."/>
        </authorList>
    </citation>
    <scope>NUCLEOTIDE SEQUENCE [LARGE SCALE GENOMIC DNA]</scope>
    <source>
        <strain evidence="11 12">NBRC 102220</strain>
    </source>
</reference>
<feature type="domain" description="Tripartite ATP-independent periplasmic transporters DctQ component" evidence="10">
    <location>
        <begin position="24"/>
        <end position="172"/>
    </location>
</feature>
<name>A0A510X4U1_9GAMM</name>
<dbReference type="Proteomes" id="UP000321275">
    <property type="component" value="Unassembled WGS sequence"/>
</dbReference>
<evidence type="ECO:0000256" key="7">
    <source>
        <dbReference type="ARBA" id="ARBA00023136"/>
    </source>
</evidence>
<dbReference type="PANTHER" id="PTHR35011">
    <property type="entry name" value="2,3-DIKETO-L-GULONATE TRAP TRANSPORTER SMALL PERMEASE PROTEIN YIAM"/>
    <property type="match status" value="1"/>
</dbReference>
<comment type="similarity">
    <text evidence="8 9">Belongs to the TRAP transporter small permease family.</text>
</comment>
<dbReference type="GO" id="GO:0022857">
    <property type="term" value="F:transmembrane transporter activity"/>
    <property type="evidence" value="ECO:0007669"/>
    <property type="project" value="UniProtKB-UniRule"/>
</dbReference>
<organism evidence="11 12">
    <name type="scientific">Bisbaumannia pacifica</name>
    <dbReference type="NCBI Taxonomy" id="77098"/>
    <lineage>
        <taxon>Bacteria</taxon>
        <taxon>Pseudomonadati</taxon>
        <taxon>Pseudomonadota</taxon>
        <taxon>Gammaproteobacteria</taxon>
        <taxon>Oceanospirillales</taxon>
        <taxon>Halomonadaceae</taxon>
        <taxon>Bisbaumannia</taxon>
    </lineage>
</organism>
<keyword evidence="3" id="KW-1003">Cell membrane</keyword>
<evidence type="ECO:0000256" key="9">
    <source>
        <dbReference type="RuleBase" id="RU369079"/>
    </source>
</evidence>
<proteinExistence type="inferred from homology"/>
<keyword evidence="2 9" id="KW-0813">Transport</keyword>
<evidence type="ECO:0000256" key="4">
    <source>
        <dbReference type="ARBA" id="ARBA00022519"/>
    </source>
</evidence>